<name>A0A1D3K6X8_PSEVE</name>
<evidence type="ECO:0000313" key="1">
    <source>
        <dbReference type="EMBL" id="SBW84104.1"/>
    </source>
</evidence>
<gene>
    <name evidence="1" type="ORF">PVE_R2G0075</name>
</gene>
<sequence length="72" mass="7852">MFTGSPALDLVLTVIPNKRFDNHLSMTKGWFIAAQSGKVVERDILKGLRSSNDIGLSGACLRKEASTPEFNT</sequence>
<dbReference type="EMBL" id="LT599584">
    <property type="protein sequence ID" value="SBW84104.1"/>
    <property type="molecule type" value="Genomic_DNA"/>
</dbReference>
<dbReference type="AlphaFoldDB" id="A0A1D3K6X8"/>
<evidence type="ECO:0000313" key="2">
    <source>
        <dbReference type="Proteomes" id="UP000245431"/>
    </source>
</evidence>
<protein>
    <submittedName>
        <fullName evidence="1">Uncharacterized protein</fullName>
    </submittedName>
</protein>
<proteinExistence type="predicted"/>
<organism evidence="1 2">
    <name type="scientific">Pseudomonas veronii 1YdBTEX2</name>
    <dbReference type="NCBI Taxonomy" id="1295141"/>
    <lineage>
        <taxon>Bacteria</taxon>
        <taxon>Pseudomonadati</taxon>
        <taxon>Pseudomonadota</taxon>
        <taxon>Gammaproteobacteria</taxon>
        <taxon>Pseudomonadales</taxon>
        <taxon>Pseudomonadaceae</taxon>
        <taxon>Pseudomonas</taxon>
    </lineage>
</organism>
<reference evidence="2" key="1">
    <citation type="submission" date="2016-07" db="EMBL/GenBank/DDBJ databases">
        <authorList>
            <person name="Florea S."/>
            <person name="Webb J.S."/>
            <person name="Jaromczyk J."/>
            <person name="Schardl C.L."/>
        </authorList>
    </citation>
    <scope>NUCLEOTIDE SEQUENCE [LARGE SCALE GENOMIC DNA]</scope>
    <source>
        <strain evidence="2">1YdBTEX2</strain>
    </source>
</reference>
<dbReference type="Proteomes" id="UP000245431">
    <property type="component" value="Chromosome PVE_r2"/>
</dbReference>
<accession>A0A1D3K6X8</accession>